<evidence type="ECO:0000313" key="2">
    <source>
        <dbReference type="EMBL" id="KAF9456860.1"/>
    </source>
</evidence>
<feature type="region of interest" description="Disordered" evidence="1">
    <location>
        <begin position="1286"/>
        <end position="1306"/>
    </location>
</feature>
<gene>
    <name evidence="2" type="ORF">BDZ94DRAFT_1326661</name>
</gene>
<feature type="compositionally biased region" description="Acidic residues" evidence="1">
    <location>
        <begin position="454"/>
        <end position="477"/>
    </location>
</feature>
<evidence type="ECO:0000313" key="3">
    <source>
        <dbReference type="Proteomes" id="UP000807353"/>
    </source>
</evidence>
<proteinExistence type="predicted"/>
<evidence type="ECO:0000256" key="1">
    <source>
        <dbReference type="SAM" id="MobiDB-lite"/>
    </source>
</evidence>
<feature type="compositionally biased region" description="Acidic residues" evidence="1">
    <location>
        <begin position="545"/>
        <end position="560"/>
    </location>
</feature>
<feature type="region of interest" description="Disordered" evidence="1">
    <location>
        <begin position="385"/>
        <end position="694"/>
    </location>
</feature>
<reference evidence="2" key="1">
    <citation type="submission" date="2020-11" db="EMBL/GenBank/DDBJ databases">
        <authorList>
            <consortium name="DOE Joint Genome Institute"/>
            <person name="Ahrendt S."/>
            <person name="Riley R."/>
            <person name="Andreopoulos W."/>
            <person name="Labutti K."/>
            <person name="Pangilinan J."/>
            <person name="Ruiz-Duenas F.J."/>
            <person name="Barrasa J.M."/>
            <person name="Sanchez-Garcia M."/>
            <person name="Camarero S."/>
            <person name="Miyauchi S."/>
            <person name="Serrano A."/>
            <person name="Linde D."/>
            <person name="Babiker R."/>
            <person name="Drula E."/>
            <person name="Ayuso-Fernandez I."/>
            <person name="Pacheco R."/>
            <person name="Padilla G."/>
            <person name="Ferreira P."/>
            <person name="Barriuso J."/>
            <person name="Kellner H."/>
            <person name="Castanera R."/>
            <person name="Alfaro M."/>
            <person name="Ramirez L."/>
            <person name="Pisabarro A.G."/>
            <person name="Kuo A."/>
            <person name="Tritt A."/>
            <person name="Lipzen A."/>
            <person name="He G."/>
            <person name="Yan M."/>
            <person name="Ng V."/>
            <person name="Cullen D."/>
            <person name="Martin F."/>
            <person name="Rosso M.-N."/>
            <person name="Henrissat B."/>
            <person name="Hibbett D."/>
            <person name="Martinez A.T."/>
            <person name="Grigoriev I.V."/>
        </authorList>
    </citation>
    <scope>NUCLEOTIDE SEQUENCE</scope>
    <source>
        <strain evidence="2">CBS 247.69</strain>
    </source>
</reference>
<feature type="compositionally biased region" description="Acidic residues" evidence="1">
    <location>
        <begin position="317"/>
        <end position="328"/>
    </location>
</feature>
<feature type="compositionally biased region" description="Acidic residues" evidence="1">
    <location>
        <begin position="494"/>
        <end position="518"/>
    </location>
</feature>
<feature type="compositionally biased region" description="Basic and acidic residues" evidence="1">
    <location>
        <begin position="630"/>
        <end position="647"/>
    </location>
</feature>
<feature type="region of interest" description="Disordered" evidence="1">
    <location>
        <begin position="1100"/>
        <end position="1146"/>
    </location>
</feature>
<keyword evidence="3" id="KW-1185">Reference proteome</keyword>
<feature type="region of interest" description="Disordered" evidence="1">
    <location>
        <begin position="1201"/>
        <end position="1260"/>
    </location>
</feature>
<feature type="region of interest" description="Disordered" evidence="1">
    <location>
        <begin position="1016"/>
        <end position="1057"/>
    </location>
</feature>
<feature type="compositionally biased region" description="Basic residues" evidence="1">
    <location>
        <begin position="190"/>
        <end position="203"/>
    </location>
</feature>
<name>A0A9P5XW90_9AGAR</name>
<feature type="compositionally biased region" description="Polar residues" evidence="1">
    <location>
        <begin position="575"/>
        <end position="592"/>
    </location>
</feature>
<feature type="region of interest" description="Disordered" evidence="1">
    <location>
        <begin position="1"/>
        <end position="365"/>
    </location>
</feature>
<feature type="compositionally biased region" description="Acidic residues" evidence="1">
    <location>
        <begin position="424"/>
        <end position="436"/>
    </location>
</feature>
<sequence>MAENTRPHEAPLKVDLAKLARQKRTPSTKPMSSDRIYNIGLVEETGRTQLISPPPEETLAFRRVSRSTPSSLLTSSASKRKRNVPQPQQPQQPLQPIEATPNPKPRKQTRRQSTPIESPTRPQSTPSRSSRSTLLPKSPHALNPNADFVPPTAPRSARARRTTPIPPYEPPSDVFTPPREVMMTPTISKSSKRKTGTRPKPKSTAKPFKVVLPIKKELPDIDLSLPMPPASPTDDPLLLSGPLMPPTSTPTRAPRQRRHIDIINSASLALSPVPEPTPAPAPVDPLPPSSEPDPLPSSGAEPPIYFNWDASQSPTSEYDDSMDLDPADADVPAPAPFFPPSTWTEADAGGWSDSDDDTPGPAPVDAIEVGEGEFTGRFHTLSVRTKLDPPSSATRVRMEDWGRPITPFPRKIARPDFMTALDEGKDDAEAAQDIENQDIVGQASYTDVGRVQDADTEQVEDADFEMAGEEDAEDEEEREVREMSVPPDTCAGATDEEEPSFNDNEPSQEEELPLEEPSFEGQSYNDEEPPHEQGTNKAANADNSSLEDIDQDASVDETDASFEIPLPPPPKTPTRSRAVTPTENETLGTTNKQKAEEEYEQDNISEHQADVSLEIEVERSITHTNHHPVKHDSNYQEGDTKSHHSNDNNDEEEAEEREVRDMSVSYDNEDEAEEEPTSFITFSPTTPAPSAAVFSPPLAPYTLAPVLSSPPPTTVVEDIRMRDERGDFLGPVSRHETIDSHYEPRSVDGDTRLDVETEADSDDSFSDTEVEPDVVRITSSDPRAAARAAAILKQARHDYDCYTKLILRQKDGRRKTIVGGGVHKPKTPAEKQRRATLGTGMGVLGDRVYIPGTPTMTLPELLREAEAQVAGNTPAKRASVGTLLSGRKASFGTPLIMTPVPRQHSSAAIQAALGEEQVWTREEWKLLDACFTEERLERGLNGTLASVDAVHTDDVVTRFFALFDDAAPWDRSSVQQRVKALQNKQRAGNVAPPTTPYTPVNPFGITRRIPSMEVPDFTPLGRRALPPRKQRPIPAPVADAITNPPFANMPAEEPKSRMTVRKMPASLLAPRYSHLLEEAVAISLQPTAVADASVAGIETQETASQGDIDVDADVDVDDAPSEADSTPADNTTNPAAPEPTPSTLGTRVKGFLFSYLPRSKAPAGASKLKPKHPAQPGLPLPPPAILSKPRGPINTPIRAPAPKPIHPRDLVNLQPAPAPPRTTKIPRATRPQRLVELHPPPAPAPVVVPRPRRSSGGSVKDLVRSFEQLDEVRTEAKKVELKRVKSVGEWRKGLGGKVSSKPGWKP</sequence>
<feature type="compositionally biased region" description="Pro residues" evidence="1">
    <location>
        <begin position="273"/>
        <end position="295"/>
    </location>
</feature>
<comment type="caution">
    <text evidence="2">The sequence shown here is derived from an EMBL/GenBank/DDBJ whole genome shotgun (WGS) entry which is preliminary data.</text>
</comment>
<feature type="compositionally biased region" description="Low complexity" evidence="1">
    <location>
        <begin position="1122"/>
        <end position="1135"/>
    </location>
</feature>
<feature type="compositionally biased region" description="Low complexity" evidence="1">
    <location>
        <begin position="118"/>
        <end position="139"/>
    </location>
</feature>
<feature type="region of interest" description="Disordered" evidence="1">
    <location>
        <begin position="983"/>
        <end position="1002"/>
    </location>
</feature>
<accession>A0A9P5XW90</accession>
<feature type="compositionally biased region" description="Low complexity" evidence="1">
    <location>
        <begin position="66"/>
        <end position="77"/>
    </location>
</feature>
<feature type="compositionally biased region" description="Basic and acidic residues" evidence="1">
    <location>
        <begin position="1"/>
        <end position="18"/>
    </location>
</feature>
<feature type="region of interest" description="Disordered" evidence="1">
    <location>
        <begin position="729"/>
        <end position="752"/>
    </location>
</feature>
<organism evidence="2 3">
    <name type="scientific">Collybia nuda</name>
    <dbReference type="NCBI Taxonomy" id="64659"/>
    <lineage>
        <taxon>Eukaryota</taxon>
        <taxon>Fungi</taxon>
        <taxon>Dikarya</taxon>
        <taxon>Basidiomycota</taxon>
        <taxon>Agaricomycotina</taxon>
        <taxon>Agaricomycetes</taxon>
        <taxon>Agaricomycetidae</taxon>
        <taxon>Agaricales</taxon>
        <taxon>Tricholomatineae</taxon>
        <taxon>Clitocybaceae</taxon>
        <taxon>Collybia</taxon>
    </lineage>
</organism>
<feature type="compositionally biased region" description="Acidic residues" evidence="1">
    <location>
        <begin position="667"/>
        <end position="676"/>
    </location>
</feature>
<feature type="compositionally biased region" description="Pro residues" evidence="1">
    <location>
        <begin position="1238"/>
        <end position="1248"/>
    </location>
</feature>
<feature type="compositionally biased region" description="Low complexity" evidence="1">
    <location>
        <begin position="85"/>
        <end position="96"/>
    </location>
</feature>
<protein>
    <submittedName>
        <fullName evidence="2">Uncharacterized protein</fullName>
    </submittedName>
</protein>
<dbReference type="OrthoDB" id="3258279at2759"/>
<feature type="compositionally biased region" description="Polar residues" evidence="1">
    <location>
        <begin position="533"/>
        <end position="544"/>
    </location>
</feature>
<dbReference type="EMBL" id="MU150399">
    <property type="protein sequence ID" value="KAF9456860.1"/>
    <property type="molecule type" value="Genomic_DNA"/>
</dbReference>
<dbReference type="Proteomes" id="UP000807353">
    <property type="component" value="Unassembled WGS sequence"/>
</dbReference>
<feature type="compositionally biased region" description="Acidic residues" evidence="1">
    <location>
        <begin position="1108"/>
        <end position="1121"/>
    </location>
</feature>
<feature type="compositionally biased region" description="Low complexity" evidence="1">
    <location>
        <begin position="677"/>
        <end position="694"/>
    </location>
</feature>